<evidence type="ECO:0000256" key="7">
    <source>
        <dbReference type="ARBA" id="ARBA00023242"/>
    </source>
</evidence>
<feature type="compositionally biased region" description="Low complexity" evidence="11">
    <location>
        <begin position="99"/>
        <end position="109"/>
    </location>
</feature>
<dbReference type="GO" id="GO:0016607">
    <property type="term" value="C:nuclear speck"/>
    <property type="evidence" value="ECO:0007669"/>
    <property type="project" value="UniProtKB-SubCell"/>
</dbReference>
<name>A0A9D3YQ84_DREPO</name>
<evidence type="ECO:0000256" key="3">
    <source>
        <dbReference type="ARBA" id="ARBA00014066"/>
    </source>
</evidence>
<dbReference type="OrthoDB" id="6154690at2759"/>
<feature type="compositionally biased region" description="Low complexity" evidence="11">
    <location>
        <begin position="40"/>
        <end position="60"/>
    </location>
</feature>
<keyword evidence="7" id="KW-0539">Nucleus</keyword>
<evidence type="ECO:0000256" key="6">
    <source>
        <dbReference type="ARBA" id="ARBA00022843"/>
    </source>
</evidence>
<organism evidence="12 14">
    <name type="scientific">Dreissena polymorpha</name>
    <name type="common">Zebra mussel</name>
    <name type="synonym">Mytilus polymorpha</name>
    <dbReference type="NCBI Taxonomy" id="45954"/>
    <lineage>
        <taxon>Eukaryota</taxon>
        <taxon>Metazoa</taxon>
        <taxon>Spiralia</taxon>
        <taxon>Lophotrochozoa</taxon>
        <taxon>Mollusca</taxon>
        <taxon>Bivalvia</taxon>
        <taxon>Autobranchia</taxon>
        <taxon>Heteroconchia</taxon>
        <taxon>Euheterodonta</taxon>
        <taxon>Imparidentia</taxon>
        <taxon>Neoheterodontei</taxon>
        <taxon>Myida</taxon>
        <taxon>Dreissenoidea</taxon>
        <taxon>Dreissenidae</taxon>
        <taxon>Dreissena</taxon>
    </lineage>
</organism>
<comment type="subcellular location">
    <subcellularLocation>
        <location evidence="1">Cytoplasm</location>
        <location evidence="1">Stress granule</location>
    </subcellularLocation>
    <subcellularLocation>
        <location evidence="2">Nucleus speckle</location>
    </subcellularLocation>
</comment>
<evidence type="ECO:0000256" key="5">
    <source>
        <dbReference type="ARBA" id="ARBA00022553"/>
    </source>
</evidence>
<feature type="compositionally biased region" description="Pro residues" evidence="11">
    <location>
        <begin position="61"/>
        <end position="73"/>
    </location>
</feature>
<evidence type="ECO:0000256" key="11">
    <source>
        <dbReference type="SAM" id="MobiDB-lite"/>
    </source>
</evidence>
<dbReference type="Proteomes" id="UP000828390">
    <property type="component" value="Unassembled WGS sequence"/>
</dbReference>
<proteinExistence type="predicted"/>
<feature type="compositionally biased region" description="Low complexity" evidence="11">
    <location>
        <begin position="74"/>
        <end position="92"/>
    </location>
</feature>
<gene>
    <name evidence="12" type="ORF">DPMN_078271</name>
    <name evidence="13" type="ORF">DPMN_078534</name>
</gene>
<evidence type="ECO:0000256" key="1">
    <source>
        <dbReference type="ARBA" id="ARBA00004210"/>
    </source>
</evidence>
<protein>
    <recommendedName>
        <fullName evidence="3">DAZ-associated protein 2</fullName>
    </recommendedName>
    <alternativeName>
        <fullName evidence="8">Deleted in azoospermia-associated protein 2</fullName>
    </alternativeName>
    <alternativeName>
        <fullName evidence="9">Proline-rich transcript in brain protein</fullName>
    </alternativeName>
</protein>
<evidence type="ECO:0000256" key="4">
    <source>
        <dbReference type="ARBA" id="ARBA00022490"/>
    </source>
</evidence>
<dbReference type="Pfam" id="PF11029">
    <property type="entry name" value="DAZAP2"/>
    <property type="match status" value="1"/>
</dbReference>
<feature type="compositionally biased region" description="Polar residues" evidence="11">
    <location>
        <begin position="10"/>
        <end position="20"/>
    </location>
</feature>
<evidence type="ECO:0000256" key="2">
    <source>
        <dbReference type="ARBA" id="ARBA00004324"/>
    </source>
</evidence>
<comment type="caution">
    <text evidence="12">The sequence shown here is derived from an EMBL/GenBank/DDBJ whole genome shotgun (WGS) entry which is preliminary data.</text>
</comment>
<evidence type="ECO:0000313" key="14">
    <source>
        <dbReference type="Proteomes" id="UP000828390"/>
    </source>
</evidence>
<dbReference type="PANTHER" id="PTHR31638:SF3">
    <property type="entry name" value="DAZ-ASSOCIATED PROTEIN 2"/>
    <property type="match status" value="1"/>
</dbReference>
<reference evidence="12" key="2">
    <citation type="submission" date="2020-11" db="EMBL/GenBank/DDBJ databases">
        <authorList>
            <person name="McCartney M.A."/>
            <person name="Auch B."/>
            <person name="Kono T."/>
            <person name="Mallez S."/>
            <person name="Becker A."/>
            <person name="Gohl D.M."/>
            <person name="Silverstein K.A.T."/>
            <person name="Koren S."/>
            <person name="Bechman K.B."/>
            <person name="Herman A."/>
            <person name="Abrahante J.E."/>
            <person name="Garbe J."/>
        </authorList>
    </citation>
    <scope>NUCLEOTIDE SEQUENCE</scope>
    <source>
        <strain evidence="12">Duluth1</strain>
        <tissue evidence="12">Whole animal</tissue>
    </source>
</reference>
<evidence type="ECO:0000256" key="10">
    <source>
        <dbReference type="ARBA" id="ARBA00045449"/>
    </source>
</evidence>
<dbReference type="PANTHER" id="PTHR31638">
    <property type="entry name" value="DAZ-ASSOCIATED PROTEIN 2"/>
    <property type="match status" value="1"/>
</dbReference>
<sequence length="176" mass="18864">MGSSSSSCSKPNMSYPTQPGSYPKAPQAGYPQQGAYPGGSYPQNQYPSGYPYQQSPYDQPMAPPPYQEAPPPYAQSQQYPPSSSQYPPSSGMAPPPASYYPYQQMPQPQTVLAPGLFDSGARFDGISQQRVPPPPPGVMPNHAQMAAMQGHHVVGTQQSANWFSGGKNDGGMNFGW</sequence>
<reference evidence="12" key="1">
    <citation type="journal article" date="2019" name="bioRxiv">
        <title>The Genome of the Zebra Mussel, Dreissena polymorpha: A Resource for Invasive Species Research.</title>
        <authorList>
            <person name="McCartney M.A."/>
            <person name="Auch B."/>
            <person name="Kono T."/>
            <person name="Mallez S."/>
            <person name="Zhang Y."/>
            <person name="Obille A."/>
            <person name="Becker A."/>
            <person name="Abrahante J.E."/>
            <person name="Garbe J."/>
            <person name="Badalamenti J.P."/>
            <person name="Herman A."/>
            <person name="Mangelson H."/>
            <person name="Liachko I."/>
            <person name="Sullivan S."/>
            <person name="Sone E.D."/>
            <person name="Koren S."/>
            <person name="Silverstein K.A.T."/>
            <person name="Beckman K.B."/>
            <person name="Gohl D.M."/>
        </authorList>
    </citation>
    <scope>NUCLEOTIDE SEQUENCE</scope>
    <source>
        <strain evidence="12">Duluth1</strain>
        <tissue evidence="12">Whole animal</tissue>
    </source>
</reference>
<dbReference type="GO" id="GO:0010494">
    <property type="term" value="C:cytoplasmic stress granule"/>
    <property type="evidence" value="ECO:0007669"/>
    <property type="project" value="UniProtKB-SubCell"/>
</dbReference>
<keyword evidence="14" id="KW-1185">Reference proteome</keyword>
<keyword evidence="4" id="KW-0963">Cytoplasm</keyword>
<evidence type="ECO:0000256" key="9">
    <source>
        <dbReference type="ARBA" id="ARBA00034352"/>
    </source>
</evidence>
<evidence type="ECO:0000256" key="8">
    <source>
        <dbReference type="ARBA" id="ARBA00032174"/>
    </source>
</evidence>
<dbReference type="AlphaFoldDB" id="A0A9D3YQ84"/>
<dbReference type="EMBL" id="JAIWYP010000015">
    <property type="protein sequence ID" value="KAH3703497.1"/>
    <property type="molecule type" value="Genomic_DNA"/>
</dbReference>
<evidence type="ECO:0000313" key="12">
    <source>
        <dbReference type="EMBL" id="KAH3703240.1"/>
    </source>
</evidence>
<keyword evidence="5" id="KW-0597">Phosphoprotein</keyword>
<comment type="function">
    <text evidence="10">In unstressed cells, promotes SIAH1-mediated polyubiquitination and degradation of the serine/threonine-protein kinase HIPK2, probably by acting as a loading factor that potentiates complex formation between HIPK2 and ubiquitin ligase SIAH1. In response to DNA damage, localizes to the nucleus following phosphorylation by HIPK2 and modulates the expression of a subset of TP53/p53 target genes by binding to TP53 at target gene promoters. This limits the expression of a number of cell death-mediating TP53 target genes, reducing DNA damage-induced cell death. Enhances the binding of transcription factor TCF7L2/TCF4, a Wnt signaling pathway effector, to the promoters of target genes. Plays a role in stress granule formation.</text>
</comment>
<dbReference type="InterPro" id="IPR022730">
    <property type="entry name" value="DAZ_assoc-2"/>
</dbReference>
<dbReference type="EMBL" id="JAIWYP010000015">
    <property type="protein sequence ID" value="KAH3703240.1"/>
    <property type="molecule type" value="Genomic_DNA"/>
</dbReference>
<evidence type="ECO:0000313" key="13">
    <source>
        <dbReference type="EMBL" id="KAH3703497.1"/>
    </source>
</evidence>
<keyword evidence="6" id="KW-0832">Ubl conjugation</keyword>
<accession>A0A9D3YQ84</accession>
<feature type="region of interest" description="Disordered" evidence="11">
    <location>
        <begin position="1"/>
        <end position="142"/>
    </location>
</feature>